<name>A0A495SPP1_9FLAO</name>
<gene>
    <name evidence="1" type="ORF">BCF58_1240</name>
</gene>
<proteinExistence type="predicted"/>
<evidence type="ECO:0000313" key="2">
    <source>
        <dbReference type="Proteomes" id="UP000272428"/>
    </source>
</evidence>
<dbReference type="EMBL" id="RBXB01000001">
    <property type="protein sequence ID" value="RKT02007.1"/>
    <property type="molecule type" value="Genomic_DNA"/>
</dbReference>
<organism evidence="1 2">
    <name type="scientific">Chryseobacterium defluvii</name>
    <dbReference type="NCBI Taxonomy" id="160396"/>
    <lineage>
        <taxon>Bacteria</taxon>
        <taxon>Pseudomonadati</taxon>
        <taxon>Bacteroidota</taxon>
        <taxon>Flavobacteriia</taxon>
        <taxon>Flavobacteriales</taxon>
        <taxon>Weeksellaceae</taxon>
        <taxon>Chryseobacterium group</taxon>
        <taxon>Chryseobacterium</taxon>
    </lineage>
</organism>
<dbReference type="AlphaFoldDB" id="A0A495SPP1"/>
<dbReference type="RefSeq" id="WP_121460875.1">
    <property type="nucleotide sequence ID" value="NZ_RBXB01000001.1"/>
</dbReference>
<accession>A0A495SPP1</accession>
<evidence type="ECO:0000313" key="1">
    <source>
        <dbReference type="EMBL" id="RKT02007.1"/>
    </source>
</evidence>
<dbReference type="OrthoDB" id="851130at2"/>
<comment type="caution">
    <text evidence="1">The sequence shown here is derived from an EMBL/GenBank/DDBJ whole genome shotgun (WGS) entry which is preliminary data.</text>
</comment>
<sequence>MKLLISLSLSLFLSINLLGQKIDKPGPKDKVVTEHFKNDYKKKNYKKFSGKITVKDNQAQFDDKIIFYDKSDKITKLLLQEGLIYPQLLTDYQMQKFLDETEDKTQKRFLKLQKDPKAGFDVNGIKFTNTSEAGFLTTSPQVKRFKIQCKDSRISSTLTYFIELTNKDANDKVSLEDFIKGSKLTYVYQRPE</sequence>
<dbReference type="Proteomes" id="UP000272428">
    <property type="component" value="Unassembled WGS sequence"/>
</dbReference>
<reference evidence="1 2" key="1">
    <citation type="submission" date="2018-10" db="EMBL/GenBank/DDBJ databases">
        <title>Genomic Encyclopedia of Archaeal and Bacterial Type Strains, Phase II (KMG-II): from individual species to whole genera.</title>
        <authorList>
            <person name="Goeker M."/>
        </authorList>
    </citation>
    <scope>NUCLEOTIDE SEQUENCE [LARGE SCALE GENOMIC DNA]</scope>
    <source>
        <strain evidence="1 2">DSM 14219</strain>
    </source>
</reference>
<protein>
    <submittedName>
        <fullName evidence="1">Uncharacterized protein</fullName>
    </submittedName>
</protein>
<keyword evidence="2" id="KW-1185">Reference proteome</keyword>